<evidence type="ECO:0000259" key="5">
    <source>
        <dbReference type="Pfam" id="PF13407"/>
    </source>
</evidence>
<dbReference type="OrthoDB" id="4827464at2"/>
<reference evidence="6 7" key="1">
    <citation type="submission" date="2016-10" db="EMBL/GenBank/DDBJ databases">
        <authorList>
            <person name="de Groot N.N."/>
        </authorList>
    </citation>
    <scope>NUCLEOTIDE SEQUENCE [LARGE SCALE GENOMIC DNA]</scope>
    <source>
        <strain evidence="6 7">DSM 23042</strain>
    </source>
</reference>
<protein>
    <submittedName>
        <fullName evidence="6">Monosaccharide ABC transporter substrate-binding protein, CUT2 family</fullName>
    </submittedName>
</protein>
<dbReference type="STRING" id="641238.SAMN04490244_10213"/>
<name>A0A1H9QWD5_9RHOB</name>
<dbReference type="Pfam" id="PF13407">
    <property type="entry name" value="Peripla_BP_4"/>
    <property type="match status" value="1"/>
</dbReference>
<evidence type="ECO:0000313" key="7">
    <source>
        <dbReference type="Proteomes" id="UP000198885"/>
    </source>
</evidence>
<dbReference type="InterPro" id="IPR025997">
    <property type="entry name" value="SBP_2_dom"/>
</dbReference>
<dbReference type="EMBL" id="FOGU01000002">
    <property type="protein sequence ID" value="SER64756.1"/>
    <property type="molecule type" value="Genomic_DNA"/>
</dbReference>
<dbReference type="Gene3D" id="3.40.50.2300">
    <property type="match status" value="2"/>
</dbReference>
<evidence type="ECO:0000256" key="1">
    <source>
        <dbReference type="ARBA" id="ARBA00004196"/>
    </source>
</evidence>
<feature type="signal peptide" evidence="4">
    <location>
        <begin position="1"/>
        <end position="22"/>
    </location>
</feature>
<comment type="similarity">
    <text evidence="2">Belongs to the bacterial solute-binding protein 2 family.</text>
</comment>
<dbReference type="GO" id="GO:0030313">
    <property type="term" value="C:cell envelope"/>
    <property type="evidence" value="ECO:0007669"/>
    <property type="project" value="UniProtKB-SubCell"/>
</dbReference>
<comment type="subcellular location">
    <subcellularLocation>
        <location evidence="1">Cell envelope</location>
    </subcellularLocation>
</comment>
<proteinExistence type="inferred from homology"/>
<evidence type="ECO:0000256" key="3">
    <source>
        <dbReference type="ARBA" id="ARBA00022729"/>
    </source>
</evidence>
<dbReference type="PANTHER" id="PTHR46847">
    <property type="entry name" value="D-ALLOSE-BINDING PERIPLASMIC PROTEIN-RELATED"/>
    <property type="match status" value="1"/>
</dbReference>
<organism evidence="6 7">
    <name type="scientific">Tranquillimonas rosea</name>
    <dbReference type="NCBI Taxonomy" id="641238"/>
    <lineage>
        <taxon>Bacteria</taxon>
        <taxon>Pseudomonadati</taxon>
        <taxon>Pseudomonadota</taxon>
        <taxon>Alphaproteobacteria</taxon>
        <taxon>Rhodobacterales</taxon>
        <taxon>Roseobacteraceae</taxon>
        <taxon>Tranquillimonas</taxon>
    </lineage>
</organism>
<gene>
    <name evidence="6" type="ORF">SAMN04490244_10213</name>
</gene>
<evidence type="ECO:0000256" key="2">
    <source>
        <dbReference type="ARBA" id="ARBA00007639"/>
    </source>
</evidence>
<feature type="domain" description="Periplasmic binding protein" evidence="5">
    <location>
        <begin position="32"/>
        <end position="301"/>
    </location>
</feature>
<dbReference type="SUPFAM" id="SSF53822">
    <property type="entry name" value="Periplasmic binding protein-like I"/>
    <property type="match status" value="1"/>
</dbReference>
<accession>A0A1H9QWD5</accession>
<dbReference type="GO" id="GO:0030246">
    <property type="term" value="F:carbohydrate binding"/>
    <property type="evidence" value="ECO:0007669"/>
    <property type="project" value="UniProtKB-ARBA"/>
</dbReference>
<sequence length="341" mass="35248">MTQKLWGVLAAAATLIPAAAMAQDQQDVSACLITKTDTNPFYVAMKKGAQQKAEELNVDLKTFAGRIDGDSQSQIGAIETCIADGVDGILLVPSDTSGIVPKVQQAQEAGIMVLALDTPLDPLDAADGTFATDNFAAGQAIGRWTRAKLGDGAADAHIALLNGLTSQSSVGVLRNQGFLDGMGIDLNDPDVWGDEEDERISGNDVTQGSEEGGRTAMENLLQRDPDINVVYAINEPAAAGAYEALDAFGLAGDVTVVAVDGGCPGVANVADGVIDATAQQYPLRMASEGIAAIAAAVREGKAFETTEGKDFYDTGVNLVTDDPAEGVGSITPDRASEICWG</sequence>
<dbReference type="AlphaFoldDB" id="A0A1H9QWD5"/>
<dbReference type="PANTHER" id="PTHR46847:SF1">
    <property type="entry name" value="D-ALLOSE-BINDING PERIPLASMIC PROTEIN-RELATED"/>
    <property type="match status" value="1"/>
</dbReference>
<evidence type="ECO:0000313" key="6">
    <source>
        <dbReference type="EMBL" id="SER64756.1"/>
    </source>
</evidence>
<dbReference type="Proteomes" id="UP000198885">
    <property type="component" value="Unassembled WGS sequence"/>
</dbReference>
<feature type="chain" id="PRO_5011686395" evidence="4">
    <location>
        <begin position="23"/>
        <end position="341"/>
    </location>
</feature>
<dbReference type="RefSeq" id="WP_092689431.1">
    <property type="nucleotide sequence ID" value="NZ_FOGU01000002.1"/>
</dbReference>
<dbReference type="InterPro" id="IPR028082">
    <property type="entry name" value="Peripla_BP_I"/>
</dbReference>
<evidence type="ECO:0000256" key="4">
    <source>
        <dbReference type="SAM" id="SignalP"/>
    </source>
</evidence>
<keyword evidence="3 4" id="KW-0732">Signal</keyword>
<keyword evidence="7" id="KW-1185">Reference proteome</keyword>